<gene>
    <name evidence="5" type="ORF">FRUB_06298</name>
</gene>
<dbReference type="EMBL" id="NIDE01000011">
    <property type="protein sequence ID" value="OWK39216.1"/>
    <property type="molecule type" value="Genomic_DNA"/>
</dbReference>
<dbReference type="InterPro" id="IPR058626">
    <property type="entry name" value="MdtA-like_b-barrel"/>
</dbReference>
<dbReference type="Gene3D" id="2.40.50.100">
    <property type="match status" value="1"/>
</dbReference>
<dbReference type="InterPro" id="IPR006143">
    <property type="entry name" value="RND_pump_MFP"/>
</dbReference>
<dbReference type="Pfam" id="PF25917">
    <property type="entry name" value="BSH_RND"/>
    <property type="match status" value="1"/>
</dbReference>
<dbReference type="Gene3D" id="2.40.30.170">
    <property type="match status" value="1"/>
</dbReference>
<keyword evidence="6" id="KW-1185">Reference proteome</keyword>
<proteinExistence type="inferred from homology"/>
<comment type="caution">
    <text evidence="5">The sequence shown here is derived from an EMBL/GenBank/DDBJ whole genome shotgun (WGS) entry which is preliminary data.</text>
</comment>
<evidence type="ECO:0000256" key="1">
    <source>
        <dbReference type="ARBA" id="ARBA00009477"/>
    </source>
</evidence>
<evidence type="ECO:0000259" key="4">
    <source>
        <dbReference type="Pfam" id="PF25989"/>
    </source>
</evidence>
<dbReference type="Gene3D" id="2.40.420.20">
    <property type="match status" value="1"/>
</dbReference>
<feature type="domain" description="Multidrug resistance protein MdtA-like barrel-sandwich hybrid" evidence="2">
    <location>
        <begin position="45"/>
        <end position="174"/>
    </location>
</feature>
<feature type="domain" description="Multidrug resistance protein MdtA-like beta-barrel" evidence="3">
    <location>
        <begin position="219"/>
        <end position="279"/>
    </location>
</feature>
<comment type="similarity">
    <text evidence="1">Belongs to the membrane fusion protein (MFP) (TC 8.A.1) family.</text>
</comment>
<evidence type="ECO:0000313" key="5">
    <source>
        <dbReference type="EMBL" id="OWK39216.1"/>
    </source>
</evidence>
<evidence type="ECO:0000259" key="2">
    <source>
        <dbReference type="Pfam" id="PF25917"/>
    </source>
</evidence>
<dbReference type="GO" id="GO:0046677">
    <property type="term" value="P:response to antibiotic"/>
    <property type="evidence" value="ECO:0007669"/>
    <property type="project" value="TreeGrafter"/>
</dbReference>
<dbReference type="AlphaFoldDB" id="A0A225DP06"/>
<protein>
    <submittedName>
        <fullName evidence="5">Putative Co/Zn/Cd efflux system membrane fusion protein</fullName>
    </submittedName>
</protein>
<dbReference type="GO" id="GO:0030313">
    <property type="term" value="C:cell envelope"/>
    <property type="evidence" value="ECO:0007669"/>
    <property type="project" value="UniProtKB-SubCell"/>
</dbReference>
<dbReference type="PANTHER" id="PTHR30158">
    <property type="entry name" value="ACRA/E-RELATED COMPONENT OF DRUG EFFLUX TRANSPORTER"/>
    <property type="match status" value="1"/>
</dbReference>
<dbReference type="NCBIfam" id="TIGR01730">
    <property type="entry name" value="RND_mfp"/>
    <property type="match status" value="1"/>
</dbReference>
<dbReference type="GO" id="GO:0022857">
    <property type="term" value="F:transmembrane transporter activity"/>
    <property type="evidence" value="ECO:0007669"/>
    <property type="project" value="InterPro"/>
</dbReference>
<dbReference type="Gene3D" id="1.10.287.470">
    <property type="entry name" value="Helix hairpin bin"/>
    <property type="match status" value="1"/>
</dbReference>
<evidence type="ECO:0000259" key="3">
    <source>
        <dbReference type="Pfam" id="PF25944"/>
    </source>
</evidence>
<evidence type="ECO:0000313" key="6">
    <source>
        <dbReference type="Proteomes" id="UP000214646"/>
    </source>
</evidence>
<sequence length="371" mass="42515">MLPSCQTQGKNKGSDDERQKIVATAPLVKDTIYYRKFVCQIHARRQINIRAMQSGYLEAIRIKEGQFVKMGEELFKVIPTIYEAKYAADKADVLLAQIEYDNTKKLYDAQTRVVSQRELLEYGAKLAKAKAKLQLSEAELKFTTITAPFDGIIDRFYEQQGSLIQEGDNLTCLTDNSVMWVYFNVPEARYLDYMAELGPPQNDQEDYETRLKTFLSALNRQSQIELVLANGSTFPQTGRISAIEAKFNNETGNVAFRADFPNPNRLLRHGETGKLLIKQTLHNAIVIPVRATFQILDKRYVYVIGEDHVVRQREVAVQHEMDDIFIIKKGLDAKDKIVLDGVQQVRDGDKLEEFEFRKPEEVLGHQKFHAE</sequence>
<dbReference type="Proteomes" id="UP000214646">
    <property type="component" value="Unassembled WGS sequence"/>
</dbReference>
<dbReference type="SUPFAM" id="SSF111369">
    <property type="entry name" value="HlyD-like secretion proteins"/>
    <property type="match status" value="1"/>
</dbReference>
<dbReference type="Pfam" id="PF25944">
    <property type="entry name" value="Beta-barrel_RND"/>
    <property type="match status" value="1"/>
</dbReference>
<feature type="domain" description="YknX-like C-terminal permuted SH3-like" evidence="4">
    <location>
        <begin position="284"/>
        <end position="351"/>
    </location>
</feature>
<reference evidence="6" key="1">
    <citation type="submission" date="2017-06" db="EMBL/GenBank/DDBJ databases">
        <title>Genome analysis of Fimbriiglobus ruber SP5, the first member of the order Planctomycetales with confirmed chitinolytic capability.</title>
        <authorList>
            <person name="Ravin N.V."/>
            <person name="Rakitin A.L."/>
            <person name="Ivanova A.A."/>
            <person name="Beletsky A.V."/>
            <person name="Kulichevskaya I.S."/>
            <person name="Mardanov A.V."/>
            <person name="Dedysh S.N."/>
        </authorList>
    </citation>
    <scope>NUCLEOTIDE SEQUENCE [LARGE SCALE GENOMIC DNA]</scope>
    <source>
        <strain evidence="6">SP5</strain>
    </source>
</reference>
<dbReference type="GO" id="GO:0005886">
    <property type="term" value="C:plasma membrane"/>
    <property type="evidence" value="ECO:0007669"/>
    <property type="project" value="TreeGrafter"/>
</dbReference>
<organism evidence="5 6">
    <name type="scientific">Fimbriiglobus ruber</name>
    <dbReference type="NCBI Taxonomy" id="1908690"/>
    <lineage>
        <taxon>Bacteria</taxon>
        <taxon>Pseudomonadati</taxon>
        <taxon>Planctomycetota</taxon>
        <taxon>Planctomycetia</taxon>
        <taxon>Gemmatales</taxon>
        <taxon>Gemmataceae</taxon>
        <taxon>Fimbriiglobus</taxon>
    </lineage>
</organism>
<accession>A0A225DP06</accession>
<dbReference type="Pfam" id="PF25989">
    <property type="entry name" value="YknX_C"/>
    <property type="match status" value="1"/>
</dbReference>
<dbReference type="InterPro" id="IPR058625">
    <property type="entry name" value="MdtA-like_BSH"/>
</dbReference>
<dbReference type="InterPro" id="IPR058637">
    <property type="entry name" value="YknX-like_C"/>
</dbReference>
<dbReference type="PANTHER" id="PTHR30158:SF23">
    <property type="entry name" value="MULTIDRUG RESISTANCE PROTEIN MEXA"/>
    <property type="match status" value="1"/>
</dbReference>
<name>A0A225DP06_9BACT</name>